<organism evidence="2 3">
    <name type="scientific">Podarcis lilfordi</name>
    <name type="common">Lilford's wall lizard</name>
    <dbReference type="NCBI Taxonomy" id="74358"/>
    <lineage>
        <taxon>Eukaryota</taxon>
        <taxon>Metazoa</taxon>
        <taxon>Chordata</taxon>
        <taxon>Craniata</taxon>
        <taxon>Vertebrata</taxon>
        <taxon>Euteleostomi</taxon>
        <taxon>Lepidosauria</taxon>
        <taxon>Squamata</taxon>
        <taxon>Bifurcata</taxon>
        <taxon>Unidentata</taxon>
        <taxon>Episquamata</taxon>
        <taxon>Laterata</taxon>
        <taxon>Lacertibaenia</taxon>
        <taxon>Lacertidae</taxon>
        <taxon>Podarcis</taxon>
    </lineage>
</organism>
<protein>
    <submittedName>
        <fullName evidence="2">Uncharacterized protein</fullName>
    </submittedName>
</protein>
<dbReference type="Proteomes" id="UP001178461">
    <property type="component" value="Chromosome 13"/>
</dbReference>
<feature type="region of interest" description="Disordered" evidence="1">
    <location>
        <begin position="33"/>
        <end position="60"/>
    </location>
</feature>
<feature type="compositionally biased region" description="Polar residues" evidence="1">
    <location>
        <begin position="91"/>
        <end position="106"/>
    </location>
</feature>
<feature type="region of interest" description="Disordered" evidence="1">
    <location>
        <begin position="85"/>
        <end position="106"/>
    </location>
</feature>
<name>A0AA35L5E6_9SAUR</name>
<evidence type="ECO:0000313" key="2">
    <source>
        <dbReference type="EMBL" id="CAI5789814.1"/>
    </source>
</evidence>
<dbReference type="EMBL" id="OX395138">
    <property type="protein sequence ID" value="CAI5789814.1"/>
    <property type="molecule type" value="Genomic_DNA"/>
</dbReference>
<proteinExistence type="predicted"/>
<evidence type="ECO:0000256" key="1">
    <source>
        <dbReference type="SAM" id="MobiDB-lite"/>
    </source>
</evidence>
<accession>A0AA35L5E6</accession>
<dbReference type="AlphaFoldDB" id="A0AA35L5E6"/>
<gene>
    <name evidence="2" type="ORF">PODLI_1B020986</name>
</gene>
<keyword evidence="3" id="KW-1185">Reference proteome</keyword>
<reference evidence="2" key="1">
    <citation type="submission" date="2022-12" db="EMBL/GenBank/DDBJ databases">
        <authorList>
            <person name="Alioto T."/>
            <person name="Alioto T."/>
            <person name="Gomez Garrido J."/>
        </authorList>
    </citation>
    <scope>NUCLEOTIDE SEQUENCE</scope>
</reference>
<evidence type="ECO:0000313" key="3">
    <source>
        <dbReference type="Proteomes" id="UP001178461"/>
    </source>
</evidence>
<sequence>MVRQVDGDGFIDFIQEEEEELIEGQQALSLEDLEELVRSSSSSESTEEEGNGEQDVQPTWTLESFSKPFYTLQRVNDIIVQYDPSIEHSHPSSNLQLDKTRSYNNG</sequence>